<accession>M0M802</accession>
<evidence type="ECO:0000256" key="1">
    <source>
        <dbReference type="SAM" id="MobiDB-lite"/>
    </source>
</evidence>
<gene>
    <name evidence="4" type="ORF">C448_12776</name>
</gene>
<dbReference type="AlphaFoldDB" id="M0M802"/>
<dbReference type="Proteomes" id="UP000011568">
    <property type="component" value="Unassembled WGS sequence"/>
</dbReference>
<dbReference type="GO" id="GO:0005737">
    <property type="term" value="C:cytoplasm"/>
    <property type="evidence" value="ECO:0007669"/>
    <property type="project" value="TreeGrafter"/>
</dbReference>
<feature type="transmembrane region" description="Helical" evidence="2">
    <location>
        <begin position="300"/>
        <end position="319"/>
    </location>
</feature>
<organism evidence="4 5">
    <name type="scientific">Halococcus morrhuae DSM 1307</name>
    <dbReference type="NCBI Taxonomy" id="931277"/>
    <lineage>
        <taxon>Archaea</taxon>
        <taxon>Methanobacteriati</taxon>
        <taxon>Methanobacteriota</taxon>
        <taxon>Stenosarchaea group</taxon>
        <taxon>Halobacteria</taxon>
        <taxon>Halobacteriales</taxon>
        <taxon>Halococcaceae</taxon>
        <taxon>Halococcus</taxon>
    </lineage>
</organism>
<dbReference type="InterPro" id="IPR029044">
    <property type="entry name" value="Nucleotide-diphossugar_trans"/>
</dbReference>
<feature type="compositionally biased region" description="Basic and acidic residues" evidence="1">
    <location>
        <begin position="358"/>
        <end position="376"/>
    </location>
</feature>
<dbReference type="InterPro" id="IPR001173">
    <property type="entry name" value="Glyco_trans_2-like"/>
</dbReference>
<evidence type="ECO:0000313" key="4">
    <source>
        <dbReference type="EMBL" id="EMA40744.1"/>
    </source>
</evidence>
<feature type="region of interest" description="Disordered" evidence="1">
    <location>
        <begin position="357"/>
        <end position="390"/>
    </location>
</feature>
<dbReference type="PANTHER" id="PTHR16779">
    <property type="entry name" value="BETA-1,4-MANNOSYLTRANSFERASE EGH"/>
    <property type="match status" value="1"/>
</dbReference>
<keyword evidence="2" id="KW-0472">Membrane</keyword>
<evidence type="ECO:0000259" key="3">
    <source>
        <dbReference type="Pfam" id="PF13632"/>
    </source>
</evidence>
<dbReference type="EMBL" id="AOMC01000148">
    <property type="protein sequence ID" value="EMA40744.1"/>
    <property type="molecule type" value="Genomic_DNA"/>
</dbReference>
<dbReference type="Pfam" id="PF13632">
    <property type="entry name" value="Glyco_trans_2_3"/>
    <property type="match status" value="1"/>
</dbReference>
<keyword evidence="2" id="KW-0812">Transmembrane</keyword>
<dbReference type="eggNOG" id="arCOG01389">
    <property type="taxonomic scope" value="Archaea"/>
</dbReference>
<protein>
    <recommendedName>
        <fullName evidence="3">Glycosyltransferase 2-like domain-containing protein</fullName>
    </recommendedName>
</protein>
<dbReference type="SUPFAM" id="SSF53448">
    <property type="entry name" value="Nucleotide-diphospho-sugar transferases"/>
    <property type="match status" value="1"/>
</dbReference>
<dbReference type="STRING" id="931277.C448_12776"/>
<dbReference type="InterPro" id="IPR027389">
    <property type="entry name" value="B_mannosylTrfase_Bre-3/Egh"/>
</dbReference>
<dbReference type="RefSeq" id="WP_004055345.1">
    <property type="nucleotide sequence ID" value="NZ_AOMC01000148.1"/>
</dbReference>
<feature type="transmembrane region" description="Helical" evidence="2">
    <location>
        <begin position="331"/>
        <end position="355"/>
    </location>
</feature>
<evidence type="ECO:0000313" key="5">
    <source>
        <dbReference type="Proteomes" id="UP000011568"/>
    </source>
</evidence>
<dbReference type="GO" id="GO:0019187">
    <property type="term" value="F:beta-1,4-mannosyltransferase activity"/>
    <property type="evidence" value="ECO:0007669"/>
    <property type="project" value="InterPro"/>
</dbReference>
<comment type="caution">
    <text evidence="4">The sequence shown here is derived from an EMBL/GenBank/DDBJ whole genome shotgun (WGS) entry which is preliminary data.</text>
</comment>
<dbReference type="PANTHER" id="PTHR16779:SF1">
    <property type="entry name" value="BETA-1,4-MANNOSYLTRANSFERASE EGH"/>
    <property type="match status" value="1"/>
</dbReference>
<sequence>MSPWFAFAVSTVLWTVTLLFCGVGLFWLYEVLVLTRPPDDQPLEYGPDDVQVRILTIDAEDVVQRTVDSLPATLTDRHVIAEEPIAIDGAEVHVVPESFSCEAVRKGRATEWARQALACEREYVLYLDEDSIVGEFRGLPAADVVQFTERPRRTNSWLAYLADVYRMGAQIEQRAFHRLRIPLFAWGGGIAVRHSLEQEITWDRPTLVEDTAFLWQAARNTTVSYALSPDSFANQAPPSLGEIFQQRRRWAAGNHQEADNLPLRYRLLAKHRSYAWAVSPIVPFIALFAAMGGLHLVYGLILQTVSLTLGLLMVVRFILGLHHYEQLTLRSLPLIALVPLAALVHSVGATAGLVAPPDDFHVTEKATDSSSTDRADASPTPPAGRGEDAS</sequence>
<dbReference type="OrthoDB" id="55818at2157"/>
<keyword evidence="2" id="KW-1133">Transmembrane helix</keyword>
<feature type="domain" description="Glycosyltransferase 2-like" evidence="3">
    <location>
        <begin position="123"/>
        <end position="312"/>
    </location>
</feature>
<feature type="transmembrane region" description="Helical" evidence="2">
    <location>
        <begin position="274"/>
        <end position="294"/>
    </location>
</feature>
<keyword evidence="5" id="KW-1185">Reference proteome</keyword>
<dbReference type="PATRIC" id="fig|931277.6.peg.2504"/>
<name>M0M802_HALMO</name>
<proteinExistence type="predicted"/>
<evidence type="ECO:0000256" key="2">
    <source>
        <dbReference type="SAM" id="Phobius"/>
    </source>
</evidence>
<reference evidence="4 5" key="1">
    <citation type="journal article" date="2014" name="PLoS Genet.">
        <title>Phylogenetically driven sequencing of extremely halophilic archaea reveals strategies for static and dynamic osmo-response.</title>
        <authorList>
            <person name="Becker E.A."/>
            <person name="Seitzer P.M."/>
            <person name="Tritt A."/>
            <person name="Larsen D."/>
            <person name="Krusor M."/>
            <person name="Yao A.I."/>
            <person name="Wu D."/>
            <person name="Madern D."/>
            <person name="Eisen J.A."/>
            <person name="Darling A.E."/>
            <person name="Facciotti M.T."/>
        </authorList>
    </citation>
    <scope>NUCLEOTIDE SEQUENCE [LARGE SCALE GENOMIC DNA]</scope>
    <source>
        <strain evidence="4 5">DSM 1307</strain>
    </source>
</reference>
<feature type="transmembrane region" description="Helical" evidence="2">
    <location>
        <begin position="6"/>
        <end position="29"/>
    </location>
</feature>